<dbReference type="AlphaFoldDB" id="A0A1H0ECG8"/>
<dbReference type="STRING" id="206665.SAMN04488516_10761"/>
<proteinExistence type="predicted"/>
<organism evidence="3 4">
    <name type="scientific">Desulfonauticus submarinus</name>
    <dbReference type="NCBI Taxonomy" id="206665"/>
    <lineage>
        <taxon>Bacteria</taxon>
        <taxon>Pseudomonadati</taxon>
        <taxon>Thermodesulfobacteriota</taxon>
        <taxon>Desulfovibrionia</taxon>
        <taxon>Desulfovibrionales</taxon>
        <taxon>Desulfonauticaceae</taxon>
        <taxon>Desulfonauticus</taxon>
    </lineage>
</organism>
<dbReference type="InterPro" id="IPR058356">
    <property type="entry name" value="DUF8043"/>
</dbReference>
<dbReference type="RefSeq" id="WP_092065539.1">
    <property type="nucleotide sequence ID" value="NZ_FNIN01000007.1"/>
</dbReference>
<keyword evidence="4" id="KW-1185">Reference proteome</keyword>
<evidence type="ECO:0000259" key="2">
    <source>
        <dbReference type="Pfam" id="PF26159"/>
    </source>
</evidence>
<feature type="domain" description="DUF8042" evidence="1">
    <location>
        <begin position="78"/>
        <end position="191"/>
    </location>
</feature>
<dbReference type="Proteomes" id="UP000199602">
    <property type="component" value="Unassembled WGS sequence"/>
</dbReference>
<dbReference type="EMBL" id="FNIN01000007">
    <property type="protein sequence ID" value="SDN80114.1"/>
    <property type="molecule type" value="Genomic_DNA"/>
</dbReference>
<sequence>MIIIDGQQLNLEVKNFANLEDLLVKVMEDDVLNGRVITDVYVNDEVFSEIYPHQAEDIEADEIEKVEIKTVSVDKMAGDITRELYKVVNLLLKAGGEVCSLFREANDFEALDMYQDFLQVLRDFMSMITVLRQECGLGDTPRLESALTTISELFSEIMEVQENEDWILLADLIEYELLPHLNDWKQIISEFRDQIKSRKDN</sequence>
<reference evidence="3 4" key="1">
    <citation type="submission" date="2016-10" db="EMBL/GenBank/DDBJ databases">
        <authorList>
            <person name="de Groot N.N."/>
        </authorList>
    </citation>
    <scope>NUCLEOTIDE SEQUENCE [LARGE SCALE GENOMIC DNA]</scope>
    <source>
        <strain evidence="3 4">DSM 15269</strain>
    </source>
</reference>
<accession>A0A1H0ECG8</accession>
<evidence type="ECO:0000259" key="1">
    <source>
        <dbReference type="Pfam" id="PF26154"/>
    </source>
</evidence>
<gene>
    <name evidence="3" type="ORF">SAMN04488516_10761</name>
</gene>
<dbReference type="Pfam" id="PF26159">
    <property type="entry name" value="DUF8043"/>
    <property type="match status" value="1"/>
</dbReference>
<dbReference type="InterPro" id="IPR058355">
    <property type="entry name" value="DUF8042"/>
</dbReference>
<evidence type="ECO:0000313" key="3">
    <source>
        <dbReference type="EMBL" id="SDN80114.1"/>
    </source>
</evidence>
<dbReference type="OrthoDB" id="9813744at2"/>
<feature type="domain" description="DUF8043" evidence="2">
    <location>
        <begin position="1"/>
        <end position="71"/>
    </location>
</feature>
<dbReference type="Pfam" id="PF26154">
    <property type="entry name" value="DUF8042"/>
    <property type="match status" value="1"/>
</dbReference>
<name>A0A1H0ECG8_9BACT</name>
<protein>
    <submittedName>
        <fullName evidence="3">Uncharacterized protein</fullName>
    </submittedName>
</protein>
<evidence type="ECO:0000313" key="4">
    <source>
        <dbReference type="Proteomes" id="UP000199602"/>
    </source>
</evidence>